<gene>
    <name evidence="10" type="primary">20342116</name>
    <name evidence="9" type="ORF">GGTG_01658</name>
</gene>
<evidence type="ECO:0000256" key="7">
    <source>
        <dbReference type="SAM" id="Phobius"/>
    </source>
</evidence>
<dbReference type="STRING" id="644352.J3NK76"/>
<reference evidence="9" key="3">
    <citation type="submission" date="2010-09" db="EMBL/GenBank/DDBJ databases">
        <title>Annotation of Gaeumannomyces graminis var. tritici R3-111a-1.</title>
        <authorList>
            <consortium name="The Broad Institute Genome Sequencing Platform"/>
            <person name="Ma L.-J."/>
            <person name="Dead R."/>
            <person name="Young S.K."/>
            <person name="Zeng Q."/>
            <person name="Gargeya S."/>
            <person name="Fitzgerald M."/>
            <person name="Haas B."/>
            <person name="Abouelleil A."/>
            <person name="Alvarado L."/>
            <person name="Arachchi H.M."/>
            <person name="Berlin A."/>
            <person name="Brown A."/>
            <person name="Chapman S.B."/>
            <person name="Chen Z."/>
            <person name="Dunbar C."/>
            <person name="Freedman E."/>
            <person name="Gearin G."/>
            <person name="Gellesch M."/>
            <person name="Goldberg J."/>
            <person name="Griggs A."/>
            <person name="Gujja S."/>
            <person name="Heiman D."/>
            <person name="Howarth C."/>
            <person name="Larson L."/>
            <person name="Lui A."/>
            <person name="MacDonald P.J.P."/>
            <person name="Mehta T."/>
            <person name="Montmayeur A."/>
            <person name="Murphy C."/>
            <person name="Neiman D."/>
            <person name="Pearson M."/>
            <person name="Priest M."/>
            <person name="Roberts A."/>
            <person name="Saif S."/>
            <person name="Shea T."/>
            <person name="Shenoy N."/>
            <person name="Sisk P."/>
            <person name="Stolte C."/>
            <person name="Sykes S."/>
            <person name="Yandava C."/>
            <person name="Wortman J."/>
            <person name="Nusbaum C."/>
            <person name="Birren B."/>
        </authorList>
    </citation>
    <scope>NUCLEOTIDE SEQUENCE</scope>
    <source>
        <strain evidence="9">R3-111a-1</strain>
    </source>
</reference>
<dbReference type="InterPro" id="IPR045170">
    <property type="entry name" value="MTOX"/>
</dbReference>
<keyword evidence="7" id="KW-0812">Transmembrane</keyword>
<dbReference type="InterPro" id="IPR006076">
    <property type="entry name" value="FAD-dep_OxRdtase"/>
</dbReference>
<evidence type="ECO:0000313" key="9">
    <source>
        <dbReference type="EMBL" id="EJT81680.1"/>
    </source>
</evidence>
<feature type="region of interest" description="Disordered" evidence="6">
    <location>
        <begin position="326"/>
        <end position="351"/>
    </location>
</feature>
<evidence type="ECO:0000256" key="3">
    <source>
        <dbReference type="ARBA" id="ARBA00022630"/>
    </source>
</evidence>
<dbReference type="GO" id="GO:0050660">
    <property type="term" value="F:flavin adenine dinucleotide binding"/>
    <property type="evidence" value="ECO:0007669"/>
    <property type="project" value="InterPro"/>
</dbReference>
<dbReference type="SUPFAM" id="SSF51905">
    <property type="entry name" value="FAD/NAD(P)-binding domain"/>
    <property type="match status" value="1"/>
</dbReference>
<evidence type="ECO:0000256" key="1">
    <source>
        <dbReference type="ARBA" id="ARBA00001974"/>
    </source>
</evidence>
<dbReference type="AlphaFoldDB" id="J3NK76"/>
<evidence type="ECO:0000256" key="6">
    <source>
        <dbReference type="SAM" id="MobiDB-lite"/>
    </source>
</evidence>
<evidence type="ECO:0000256" key="5">
    <source>
        <dbReference type="ARBA" id="ARBA00023002"/>
    </source>
</evidence>
<dbReference type="EMBL" id="GL385395">
    <property type="protein sequence ID" value="EJT81680.1"/>
    <property type="molecule type" value="Genomic_DNA"/>
</dbReference>
<reference evidence="9" key="2">
    <citation type="submission" date="2010-07" db="EMBL/GenBank/DDBJ databases">
        <authorList>
            <consortium name="The Broad Institute Genome Sequencing Platform"/>
            <consortium name="Broad Institute Genome Sequencing Center for Infectious Disease"/>
            <person name="Ma L.-J."/>
            <person name="Dead R."/>
            <person name="Young S."/>
            <person name="Zeng Q."/>
            <person name="Koehrsen M."/>
            <person name="Alvarado L."/>
            <person name="Berlin A."/>
            <person name="Chapman S.B."/>
            <person name="Chen Z."/>
            <person name="Freedman E."/>
            <person name="Gellesch M."/>
            <person name="Goldberg J."/>
            <person name="Griggs A."/>
            <person name="Gujja S."/>
            <person name="Heilman E.R."/>
            <person name="Heiman D."/>
            <person name="Hepburn T."/>
            <person name="Howarth C."/>
            <person name="Jen D."/>
            <person name="Larson L."/>
            <person name="Mehta T."/>
            <person name="Neiman D."/>
            <person name="Pearson M."/>
            <person name="Roberts A."/>
            <person name="Saif S."/>
            <person name="Shea T."/>
            <person name="Shenoy N."/>
            <person name="Sisk P."/>
            <person name="Stolte C."/>
            <person name="Sykes S."/>
            <person name="Walk T."/>
            <person name="White J."/>
            <person name="Yandava C."/>
            <person name="Haas B."/>
            <person name="Nusbaum C."/>
            <person name="Birren B."/>
        </authorList>
    </citation>
    <scope>NUCLEOTIDE SEQUENCE</scope>
    <source>
        <strain evidence="9">R3-111a-1</strain>
    </source>
</reference>
<dbReference type="GO" id="GO:0004657">
    <property type="term" value="F:proline dehydrogenase activity"/>
    <property type="evidence" value="ECO:0007669"/>
    <property type="project" value="TreeGrafter"/>
</dbReference>
<organism evidence="9">
    <name type="scientific">Gaeumannomyces tritici (strain R3-111a-1)</name>
    <name type="common">Wheat and barley take-all root rot fungus</name>
    <name type="synonym">Gaeumannomyces graminis var. tritici</name>
    <dbReference type="NCBI Taxonomy" id="644352"/>
    <lineage>
        <taxon>Eukaryota</taxon>
        <taxon>Fungi</taxon>
        <taxon>Dikarya</taxon>
        <taxon>Ascomycota</taxon>
        <taxon>Pezizomycotina</taxon>
        <taxon>Sordariomycetes</taxon>
        <taxon>Sordariomycetidae</taxon>
        <taxon>Magnaporthales</taxon>
        <taxon>Magnaporthaceae</taxon>
        <taxon>Gaeumannomyces</taxon>
    </lineage>
</organism>
<dbReference type="PANTHER" id="PTHR10961">
    <property type="entry name" value="PEROXISOMAL SARCOSINE OXIDASE"/>
    <property type="match status" value="1"/>
</dbReference>
<keyword evidence="7" id="KW-0472">Membrane</keyword>
<dbReference type="Proteomes" id="UP000006039">
    <property type="component" value="Unassembled WGS sequence"/>
</dbReference>
<proteinExistence type="inferred from homology"/>
<dbReference type="GeneID" id="20342116"/>
<name>J3NK76_GAET3</name>
<keyword evidence="4" id="KW-0274">FAD</keyword>
<sequence>MSRPATDSFSSSKPPHTFKSSSSILIVGAGVFGLGTALALARRHAFSGCPITVLDRSADPAVFPSRDASSVDSSRIIRADYADPAYAALAAEAQVEWRKAGEDQLGGQGRYSESGLVVVADGDPTTQPDGAPTLQQPTTHKTGADYCRSSWENVVAISERNGAMKDKIQLLPTQDDIRKAIGTGGVSGVWGYINRASGWADADQSMRWLFRHAKDSGRISFVSGTASSLTREGSKITGVTLDDGRDMSADLVILATGAWTGGLVDLRGRAVATAQTLAYLDITDEEQAALAAQPVILNLSSGLFVIPPRNNVLKVARHEYGYLNPTTAKPLRSPSDAARSEDDAAATSCPISLPPRNVEDAFHEIPERSKAVLRTALKDMVPLPAIHDRPFAKTKVCWYNDTSTGDFIIDYHPDWDGLFIATGGSGHGFKFLPVLGERIVDCVVGERPEAFKTKWAFHSTTPSTTTTWNAVSTQDGSRAGETGLLFSDEMTKAS</sequence>
<dbReference type="EnsemblFungi" id="EJT81680">
    <property type="protein sequence ID" value="EJT81680"/>
    <property type="gene ID" value="GGTG_01658"/>
</dbReference>
<comment type="similarity">
    <text evidence="2">Belongs to the MSOX/MTOX family.</text>
</comment>
<dbReference type="GO" id="GO:0050031">
    <property type="term" value="F:L-pipecolate oxidase activity"/>
    <property type="evidence" value="ECO:0007669"/>
    <property type="project" value="TreeGrafter"/>
</dbReference>
<dbReference type="PANTHER" id="PTHR10961:SF46">
    <property type="entry name" value="PEROXISOMAL SARCOSINE OXIDASE"/>
    <property type="match status" value="1"/>
</dbReference>
<reference evidence="10" key="4">
    <citation type="journal article" date="2015" name="G3 (Bethesda)">
        <title>Genome sequences of three phytopathogenic species of the Magnaporthaceae family of fungi.</title>
        <authorList>
            <person name="Okagaki L.H."/>
            <person name="Nunes C.C."/>
            <person name="Sailsbery J."/>
            <person name="Clay B."/>
            <person name="Brown D."/>
            <person name="John T."/>
            <person name="Oh Y."/>
            <person name="Young N."/>
            <person name="Fitzgerald M."/>
            <person name="Haas B.J."/>
            <person name="Zeng Q."/>
            <person name="Young S."/>
            <person name="Adiconis X."/>
            <person name="Fan L."/>
            <person name="Levin J.Z."/>
            <person name="Mitchell T.K."/>
            <person name="Okubara P.A."/>
            <person name="Farman M.L."/>
            <person name="Kohn L.M."/>
            <person name="Birren B."/>
            <person name="Ma L.-J."/>
            <person name="Dean R.A."/>
        </authorList>
    </citation>
    <scope>NUCLEOTIDE SEQUENCE</scope>
    <source>
        <strain evidence="10">R3-111a-1</strain>
    </source>
</reference>
<evidence type="ECO:0000259" key="8">
    <source>
        <dbReference type="Pfam" id="PF01266"/>
    </source>
</evidence>
<keyword evidence="11" id="KW-1185">Reference proteome</keyword>
<dbReference type="Gene3D" id="3.50.50.60">
    <property type="entry name" value="FAD/NAD(P)-binding domain"/>
    <property type="match status" value="1"/>
</dbReference>
<dbReference type="VEuPathDB" id="FungiDB:GGTG_01658"/>
<accession>J3NK76</accession>
<reference evidence="10" key="5">
    <citation type="submission" date="2018-04" db="UniProtKB">
        <authorList>
            <consortium name="EnsemblFungi"/>
        </authorList>
    </citation>
    <scope>IDENTIFICATION</scope>
    <source>
        <strain evidence="10">R3-111a-1</strain>
    </source>
</reference>
<evidence type="ECO:0000256" key="2">
    <source>
        <dbReference type="ARBA" id="ARBA00010989"/>
    </source>
</evidence>
<evidence type="ECO:0000313" key="11">
    <source>
        <dbReference type="Proteomes" id="UP000006039"/>
    </source>
</evidence>
<keyword evidence="5" id="KW-0560">Oxidoreductase</keyword>
<feature type="region of interest" description="Disordered" evidence="6">
    <location>
        <begin position="1"/>
        <end position="20"/>
    </location>
</feature>
<dbReference type="RefSeq" id="XP_009217689.1">
    <property type="nucleotide sequence ID" value="XM_009219425.1"/>
</dbReference>
<protein>
    <recommendedName>
        <fullName evidence="8">FAD dependent oxidoreductase domain-containing protein</fullName>
    </recommendedName>
</protein>
<keyword evidence="7" id="KW-1133">Transmembrane helix</keyword>
<feature type="transmembrane region" description="Helical" evidence="7">
    <location>
        <begin position="20"/>
        <end position="41"/>
    </location>
</feature>
<dbReference type="GO" id="GO:0008115">
    <property type="term" value="F:sarcosine oxidase activity"/>
    <property type="evidence" value="ECO:0007669"/>
    <property type="project" value="TreeGrafter"/>
</dbReference>
<evidence type="ECO:0000313" key="10">
    <source>
        <dbReference type="EnsemblFungi" id="EJT81680"/>
    </source>
</evidence>
<dbReference type="HOGENOM" id="CLU_007884_0_1_1"/>
<comment type="cofactor">
    <cofactor evidence="1">
        <name>FAD</name>
        <dbReference type="ChEBI" id="CHEBI:57692"/>
    </cofactor>
</comment>
<dbReference type="Pfam" id="PF01266">
    <property type="entry name" value="DAO"/>
    <property type="match status" value="1"/>
</dbReference>
<evidence type="ECO:0000256" key="4">
    <source>
        <dbReference type="ARBA" id="ARBA00022827"/>
    </source>
</evidence>
<dbReference type="InterPro" id="IPR036188">
    <property type="entry name" value="FAD/NAD-bd_sf"/>
</dbReference>
<dbReference type="Gene3D" id="3.30.9.10">
    <property type="entry name" value="D-Amino Acid Oxidase, subunit A, domain 2"/>
    <property type="match status" value="1"/>
</dbReference>
<keyword evidence="3" id="KW-0285">Flavoprotein</keyword>
<feature type="domain" description="FAD dependent oxidoreductase" evidence="8">
    <location>
        <begin position="24"/>
        <end position="441"/>
    </location>
</feature>
<reference evidence="11" key="1">
    <citation type="submission" date="2010-07" db="EMBL/GenBank/DDBJ databases">
        <title>The genome sequence of Gaeumannomyces graminis var. tritici strain R3-111a-1.</title>
        <authorList>
            <consortium name="The Broad Institute Genome Sequencing Platform"/>
            <person name="Ma L.-J."/>
            <person name="Dead R."/>
            <person name="Young S."/>
            <person name="Zeng Q."/>
            <person name="Koehrsen M."/>
            <person name="Alvarado L."/>
            <person name="Berlin A."/>
            <person name="Chapman S.B."/>
            <person name="Chen Z."/>
            <person name="Freedman E."/>
            <person name="Gellesch M."/>
            <person name="Goldberg J."/>
            <person name="Griggs A."/>
            <person name="Gujja S."/>
            <person name="Heilman E.R."/>
            <person name="Heiman D."/>
            <person name="Hepburn T."/>
            <person name="Howarth C."/>
            <person name="Jen D."/>
            <person name="Larson L."/>
            <person name="Mehta T."/>
            <person name="Neiman D."/>
            <person name="Pearson M."/>
            <person name="Roberts A."/>
            <person name="Saif S."/>
            <person name="Shea T."/>
            <person name="Shenoy N."/>
            <person name="Sisk P."/>
            <person name="Stolte C."/>
            <person name="Sykes S."/>
            <person name="Walk T."/>
            <person name="White J."/>
            <person name="Yandava C."/>
            <person name="Haas B."/>
            <person name="Nusbaum C."/>
            <person name="Birren B."/>
        </authorList>
    </citation>
    <scope>NUCLEOTIDE SEQUENCE [LARGE SCALE GENOMIC DNA]</scope>
    <source>
        <strain evidence="11">R3-111a-1</strain>
    </source>
</reference>
<dbReference type="OrthoDB" id="2219495at2759"/>
<dbReference type="eggNOG" id="KOG2820">
    <property type="taxonomic scope" value="Eukaryota"/>
</dbReference>